<keyword evidence="1" id="KW-1133">Transmembrane helix</keyword>
<evidence type="ECO:0000313" key="3">
    <source>
        <dbReference type="EMBL" id="CAK0742987.1"/>
    </source>
</evidence>
<organism evidence="3 4">
    <name type="scientific">Coccomyxa viridis</name>
    <dbReference type="NCBI Taxonomy" id="1274662"/>
    <lineage>
        <taxon>Eukaryota</taxon>
        <taxon>Viridiplantae</taxon>
        <taxon>Chlorophyta</taxon>
        <taxon>core chlorophytes</taxon>
        <taxon>Trebouxiophyceae</taxon>
        <taxon>Trebouxiophyceae incertae sedis</taxon>
        <taxon>Coccomyxaceae</taxon>
        <taxon>Coccomyxa</taxon>
    </lineage>
</organism>
<dbReference type="PANTHER" id="PTHR43592">
    <property type="entry name" value="CAAX AMINO TERMINAL PROTEASE"/>
    <property type="match status" value="1"/>
</dbReference>
<gene>
    <name evidence="3" type="ORF">CVIRNUC_001435</name>
</gene>
<dbReference type="PANTHER" id="PTHR43592:SF7">
    <property type="entry name" value="CAAX AMINO TERMINAL PROTEASE FAMILY PROTEIN"/>
    <property type="match status" value="1"/>
</dbReference>
<feature type="transmembrane region" description="Helical" evidence="1">
    <location>
        <begin position="25"/>
        <end position="45"/>
    </location>
</feature>
<comment type="caution">
    <text evidence="3">The sequence shown here is derived from an EMBL/GenBank/DDBJ whole genome shotgun (WGS) entry which is preliminary data.</text>
</comment>
<accession>A0AAV1HUG5</accession>
<keyword evidence="1" id="KW-0812">Transmembrane</keyword>
<reference evidence="3 4" key="1">
    <citation type="submission" date="2023-10" db="EMBL/GenBank/DDBJ databases">
        <authorList>
            <person name="Maclean D."/>
            <person name="Macfadyen A."/>
        </authorList>
    </citation>
    <scope>NUCLEOTIDE SEQUENCE [LARGE SCALE GENOMIC DNA]</scope>
</reference>
<name>A0AAV1HUG5_9CHLO</name>
<keyword evidence="1" id="KW-0472">Membrane</keyword>
<dbReference type="AlphaFoldDB" id="A0AAV1HUG5"/>
<keyword evidence="4" id="KW-1185">Reference proteome</keyword>
<protein>
    <recommendedName>
        <fullName evidence="2">CAAX prenyl protease 2/Lysostaphin resistance protein A-like domain-containing protein</fullName>
    </recommendedName>
</protein>
<dbReference type="GO" id="GO:0080120">
    <property type="term" value="P:CAAX-box protein maturation"/>
    <property type="evidence" value="ECO:0007669"/>
    <property type="project" value="UniProtKB-ARBA"/>
</dbReference>
<proteinExistence type="predicted"/>
<evidence type="ECO:0000259" key="2">
    <source>
        <dbReference type="Pfam" id="PF02517"/>
    </source>
</evidence>
<feature type="domain" description="CAAX prenyl protease 2/Lysostaphin resistance protein A-like" evidence="2">
    <location>
        <begin position="68"/>
        <end position="155"/>
    </location>
</feature>
<dbReference type="EMBL" id="CAUYUE010000002">
    <property type="protein sequence ID" value="CAK0742987.1"/>
    <property type="molecule type" value="Genomic_DNA"/>
</dbReference>
<dbReference type="Proteomes" id="UP001314263">
    <property type="component" value="Unassembled WGS sequence"/>
</dbReference>
<dbReference type="Pfam" id="PF02517">
    <property type="entry name" value="Rce1-like"/>
    <property type="match status" value="1"/>
</dbReference>
<evidence type="ECO:0000256" key="1">
    <source>
        <dbReference type="SAM" id="Phobius"/>
    </source>
</evidence>
<dbReference type="GO" id="GO:0004175">
    <property type="term" value="F:endopeptidase activity"/>
    <property type="evidence" value="ECO:0007669"/>
    <property type="project" value="UniProtKB-ARBA"/>
</dbReference>
<sequence length="167" mass="17767">MSPAALHTDPAEVQRLLQWGQEVNAMHAAVAISCAALVTAARVLLLQKWPAFAEASQRSNSLVMPKLSALDLAWLAALPGISEELLFRGALIPSLYPDWRGVVVSGVGFGLLHNSGGRNLAFAGWASLVGMLYGAAFVYTGDILVPMVSHSLANLGAGFLWRQSQEL</sequence>
<feature type="transmembrane region" description="Helical" evidence="1">
    <location>
        <begin position="120"/>
        <end position="137"/>
    </location>
</feature>
<evidence type="ECO:0000313" key="4">
    <source>
        <dbReference type="Proteomes" id="UP001314263"/>
    </source>
</evidence>
<dbReference type="InterPro" id="IPR003675">
    <property type="entry name" value="Rce1/LyrA-like_dom"/>
</dbReference>